<name>A0ABT0DDQ3_9HYPH</name>
<keyword evidence="2" id="KW-1185">Reference proteome</keyword>
<dbReference type="Proteomes" id="UP001203284">
    <property type="component" value="Unassembled WGS sequence"/>
</dbReference>
<dbReference type="Gene3D" id="3.20.20.410">
    <property type="entry name" value="Protein of unknown function UPF0759"/>
    <property type="match status" value="1"/>
</dbReference>
<dbReference type="PANTHER" id="PTHR30348:SF4">
    <property type="entry name" value="DUF72 DOMAIN-CONTAINING PROTEIN"/>
    <property type="match status" value="1"/>
</dbReference>
<dbReference type="RefSeq" id="WP_247029999.1">
    <property type="nucleotide sequence ID" value="NZ_JALKCH010000009.1"/>
</dbReference>
<dbReference type="PANTHER" id="PTHR30348">
    <property type="entry name" value="UNCHARACTERIZED PROTEIN YECE"/>
    <property type="match status" value="1"/>
</dbReference>
<accession>A0ABT0DDQ3</accession>
<organism evidence="1 2">
    <name type="scientific">Ancylobacter crimeensis</name>
    <dbReference type="NCBI Taxonomy" id="2579147"/>
    <lineage>
        <taxon>Bacteria</taxon>
        <taxon>Pseudomonadati</taxon>
        <taxon>Pseudomonadota</taxon>
        <taxon>Alphaproteobacteria</taxon>
        <taxon>Hyphomicrobiales</taxon>
        <taxon>Xanthobacteraceae</taxon>
        <taxon>Ancylobacter</taxon>
    </lineage>
</organism>
<gene>
    <name evidence="1" type="ORF">MWN34_14380</name>
</gene>
<dbReference type="Pfam" id="PF01904">
    <property type="entry name" value="DUF72"/>
    <property type="match status" value="1"/>
</dbReference>
<sequence>MKRRADIRIGLSGWTYAPWRGAFYPDALPQRAELAFAAAQFRSIEINGTFYGLQKPEAYGRWAQETPEDFVFAVKAPRFITHVKRLEEPLAPLANFFGSGVLRLGAKLGPVLWQFPASFPFDAERIEPFLALLPHDTEAALALAKRHDERLKAPWLEIGEHRPVRHAMEVRHESFRDPRFVALLRKHDVALVCADTVEWPRLMDLTADFAYVRLHGSDELYRSRYSDAALDGWAARIAAWSEGRAIAEGDFAAPEDVARPARREVFVYFDNTDKLHAPEDARRLMRRLGQPVPDIRPEAVVEQVGHITGERPRHRAPGDGSHAAAP</sequence>
<reference evidence="1 2" key="1">
    <citation type="submission" date="2022-04" db="EMBL/GenBank/DDBJ databases">
        <authorList>
            <person name="Grouzdev D.S."/>
            <person name="Pantiukh K.S."/>
            <person name="Krutkina M.S."/>
        </authorList>
    </citation>
    <scope>NUCLEOTIDE SEQUENCE [LARGE SCALE GENOMIC DNA]</scope>
    <source>
        <strain evidence="1 2">6x-1</strain>
    </source>
</reference>
<dbReference type="InterPro" id="IPR002763">
    <property type="entry name" value="DUF72"/>
</dbReference>
<comment type="caution">
    <text evidence="1">The sequence shown here is derived from an EMBL/GenBank/DDBJ whole genome shotgun (WGS) entry which is preliminary data.</text>
</comment>
<protein>
    <submittedName>
        <fullName evidence="1">DUF72 domain-containing protein</fullName>
    </submittedName>
</protein>
<evidence type="ECO:0000313" key="2">
    <source>
        <dbReference type="Proteomes" id="UP001203284"/>
    </source>
</evidence>
<dbReference type="InterPro" id="IPR036520">
    <property type="entry name" value="UPF0759_sf"/>
</dbReference>
<proteinExistence type="predicted"/>
<evidence type="ECO:0000313" key="1">
    <source>
        <dbReference type="EMBL" id="MCK0198098.1"/>
    </source>
</evidence>
<dbReference type="EMBL" id="JALKCH010000009">
    <property type="protein sequence ID" value="MCK0198098.1"/>
    <property type="molecule type" value="Genomic_DNA"/>
</dbReference>
<dbReference type="SUPFAM" id="SSF117396">
    <property type="entry name" value="TM1631-like"/>
    <property type="match status" value="1"/>
</dbReference>